<keyword evidence="2" id="KW-0812">Transmembrane</keyword>
<feature type="transmembrane region" description="Helical" evidence="2">
    <location>
        <begin position="185"/>
        <end position="205"/>
    </location>
</feature>
<evidence type="ECO:0000256" key="2">
    <source>
        <dbReference type="SAM" id="Phobius"/>
    </source>
</evidence>
<feature type="region of interest" description="Disordered" evidence="1">
    <location>
        <begin position="1"/>
        <end position="25"/>
    </location>
</feature>
<comment type="caution">
    <text evidence="3">The sequence shown here is derived from an EMBL/GenBank/DDBJ whole genome shotgun (WGS) entry which is preliminary data.</text>
</comment>
<feature type="transmembrane region" description="Helical" evidence="2">
    <location>
        <begin position="127"/>
        <end position="148"/>
    </location>
</feature>
<feature type="transmembrane region" description="Helical" evidence="2">
    <location>
        <begin position="63"/>
        <end position="82"/>
    </location>
</feature>
<feature type="transmembrane region" description="Helical" evidence="2">
    <location>
        <begin position="160"/>
        <end position="179"/>
    </location>
</feature>
<name>A0ABU3BQI6_9BACT</name>
<evidence type="ECO:0000256" key="1">
    <source>
        <dbReference type="SAM" id="MobiDB-lite"/>
    </source>
</evidence>
<keyword evidence="4" id="KW-1185">Reference proteome</keyword>
<keyword evidence="2" id="KW-1133">Transmembrane helix</keyword>
<protein>
    <recommendedName>
        <fullName evidence="5">PAP2 superfamily protein</fullName>
    </recommendedName>
</protein>
<feature type="transmembrane region" description="Helical" evidence="2">
    <location>
        <begin position="102"/>
        <end position="121"/>
    </location>
</feature>
<dbReference type="RefSeq" id="WP_311662891.1">
    <property type="nucleotide sequence ID" value="NZ_JAVRHT010000013.1"/>
</dbReference>
<feature type="transmembrane region" description="Helical" evidence="2">
    <location>
        <begin position="217"/>
        <end position="236"/>
    </location>
</feature>
<sequence length="244" mass="25923">MPPRPDDRPAPPRPARTRGRGGARDRGYRVANAVSYVLNPLVFPPVAFALLDAHFGAGPGEVAWTFGVSLVFFCLVPLLYVVGMVRRGRAESLEVRERAARLGPLLVGVASYAVGALLLAATVEGPALPVIVAFAALYPLNTAALLLINLRWKISIHMTSLAGFVGVLLFAALTVWRDLPGGVEAALTVATVGPLVLLLPLLMWARVRVGAHSVGQVVAGAAFGLVVPQLQLWWIVYEWLGLAG</sequence>
<feature type="compositionally biased region" description="Basic and acidic residues" evidence="1">
    <location>
        <begin position="1"/>
        <end position="10"/>
    </location>
</feature>
<keyword evidence="2" id="KW-0472">Membrane</keyword>
<evidence type="ECO:0000313" key="4">
    <source>
        <dbReference type="Proteomes" id="UP001267426"/>
    </source>
</evidence>
<accession>A0ABU3BQI6</accession>
<organism evidence="3 4">
    <name type="scientific">Rubrivirga litoralis</name>
    <dbReference type="NCBI Taxonomy" id="3075598"/>
    <lineage>
        <taxon>Bacteria</taxon>
        <taxon>Pseudomonadati</taxon>
        <taxon>Rhodothermota</taxon>
        <taxon>Rhodothermia</taxon>
        <taxon>Rhodothermales</taxon>
        <taxon>Rubricoccaceae</taxon>
        <taxon>Rubrivirga</taxon>
    </lineage>
</organism>
<evidence type="ECO:0008006" key="5">
    <source>
        <dbReference type="Google" id="ProtNLM"/>
    </source>
</evidence>
<reference evidence="3 4" key="1">
    <citation type="submission" date="2023-09" db="EMBL/GenBank/DDBJ databases">
        <authorList>
            <person name="Rey-Velasco X."/>
        </authorList>
    </citation>
    <scope>NUCLEOTIDE SEQUENCE [LARGE SCALE GENOMIC DNA]</scope>
    <source>
        <strain evidence="3 4">F394</strain>
    </source>
</reference>
<feature type="transmembrane region" description="Helical" evidence="2">
    <location>
        <begin position="30"/>
        <end position="51"/>
    </location>
</feature>
<dbReference type="EMBL" id="JAVRHT010000013">
    <property type="protein sequence ID" value="MDT0631548.1"/>
    <property type="molecule type" value="Genomic_DNA"/>
</dbReference>
<proteinExistence type="predicted"/>
<dbReference type="Proteomes" id="UP001267426">
    <property type="component" value="Unassembled WGS sequence"/>
</dbReference>
<gene>
    <name evidence="3" type="ORF">RM540_07265</name>
</gene>
<evidence type="ECO:0000313" key="3">
    <source>
        <dbReference type="EMBL" id="MDT0631548.1"/>
    </source>
</evidence>